<dbReference type="RefSeq" id="WP_070014509.1">
    <property type="nucleotide sequence ID" value="NZ_LJGW01000024.1"/>
</dbReference>
<dbReference type="EMBL" id="LJGW01000024">
    <property type="protein sequence ID" value="OEV14065.1"/>
    <property type="molecule type" value="Genomic_DNA"/>
</dbReference>
<sequence>MPQSSCHIRTGCGSSIGRTASNAATRCIRTTGRGALHFARTDNAKEEKNVIGRRFVTRRQLQEEVNQARSIAVALEQQLALAREFRVPLPNQVGGYGEITVEKDPGLNLWAVTDGAFSGKRAWVDGFWQHLTDIGRTAAYTHPLDEALELAYQVAEFEGAVYETEVRVGQRPDAD</sequence>
<comment type="caution">
    <text evidence="1">The sequence shown here is derived from an EMBL/GenBank/DDBJ whole genome shotgun (WGS) entry which is preliminary data.</text>
</comment>
<name>A0A1E7LCX9_9ACTN</name>
<dbReference type="AlphaFoldDB" id="A0A1E7LCX9"/>
<keyword evidence="2" id="KW-1185">Reference proteome</keyword>
<reference evidence="1 2" key="1">
    <citation type="journal article" date="2016" name="Front. Microbiol.">
        <title>Comparative Genomics Analysis of Streptomyces Species Reveals Their Adaptation to the Marine Environment and Their Diversity at the Genomic Level.</title>
        <authorList>
            <person name="Tian X."/>
            <person name="Zhang Z."/>
            <person name="Yang T."/>
            <person name="Chen M."/>
            <person name="Li J."/>
            <person name="Chen F."/>
            <person name="Yang J."/>
            <person name="Li W."/>
            <person name="Zhang B."/>
            <person name="Zhang Z."/>
            <person name="Wu J."/>
            <person name="Zhang C."/>
            <person name="Long L."/>
            <person name="Xiao J."/>
        </authorList>
    </citation>
    <scope>NUCLEOTIDE SEQUENCE [LARGE SCALE GENOMIC DNA]</scope>
    <source>
        <strain evidence="1 2">SCSIO 10429</strain>
    </source>
</reference>
<gene>
    <name evidence="1" type="ORF">AN218_00910</name>
</gene>
<protein>
    <submittedName>
        <fullName evidence="1">Uncharacterized protein</fullName>
    </submittedName>
</protein>
<accession>A0A1E7LCX9</accession>
<evidence type="ECO:0000313" key="1">
    <source>
        <dbReference type="EMBL" id="OEV14065.1"/>
    </source>
</evidence>
<evidence type="ECO:0000313" key="2">
    <source>
        <dbReference type="Proteomes" id="UP000176005"/>
    </source>
</evidence>
<dbReference type="Proteomes" id="UP000176005">
    <property type="component" value="Unassembled WGS sequence"/>
</dbReference>
<organism evidence="1 2">
    <name type="scientific">Streptomyces nanshensis</name>
    <dbReference type="NCBI Taxonomy" id="518642"/>
    <lineage>
        <taxon>Bacteria</taxon>
        <taxon>Bacillati</taxon>
        <taxon>Actinomycetota</taxon>
        <taxon>Actinomycetes</taxon>
        <taxon>Kitasatosporales</taxon>
        <taxon>Streptomycetaceae</taxon>
        <taxon>Streptomyces</taxon>
    </lineage>
</organism>
<proteinExistence type="predicted"/>